<dbReference type="InterPro" id="IPR032314">
    <property type="entry name" value="DUF4845"/>
</dbReference>
<dbReference type="OrthoDB" id="6367393at2"/>
<reference evidence="1 2" key="1">
    <citation type="submission" date="2018-01" db="EMBL/GenBank/DDBJ databases">
        <title>The complete genome sequence of Chromatium okenii LaCa, a purple sulfur bacterium with a turbulent life.</title>
        <authorList>
            <person name="Luedin S.M."/>
            <person name="Liechti N."/>
            <person name="Storelli N."/>
            <person name="Danza F."/>
            <person name="Wittwer M."/>
            <person name="Pothier J.F."/>
            <person name="Tonolla M.A."/>
        </authorList>
    </citation>
    <scope>NUCLEOTIDE SEQUENCE [LARGE SCALE GENOMIC DNA]</scope>
    <source>
        <strain evidence="1 2">LaCa</strain>
    </source>
</reference>
<dbReference type="EMBL" id="PPGH01000037">
    <property type="protein sequence ID" value="PQJ95515.1"/>
    <property type="molecule type" value="Genomic_DNA"/>
</dbReference>
<gene>
    <name evidence="1" type="ORF">CXB77_15235</name>
</gene>
<comment type="caution">
    <text evidence="1">The sequence shown here is derived from an EMBL/GenBank/DDBJ whole genome shotgun (WGS) entry which is preliminary data.</text>
</comment>
<accession>A0A2S7XP66</accession>
<protein>
    <submittedName>
        <fullName evidence="1">DUF4845 domain-containing protein</fullName>
    </submittedName>
</protein>
<evidence type="ECO:0000313" key="1">
    <source>
        <dbReference type="EMBL" id="PQJ95515.1"/>
    </source>
</evidence>
<keyword evidence="2" id="KW-1185">Reference proteome</keyword>
<evidence type="ECO:0000313" key="2">
    <source>
        <dbReference type="Proteomes" id="UP000239936"/>
    </source>
</evidence>
<sequence>MITGMKKSQRGMGMLGILFTIGLLAFFMTVLLKLGPLYADFWTLRSIMVEVSQQSATEGGARGISDMLGKRMDVNNIRSITINDFEIEKQDQNKFKVTLNYAQQAHLFFNVDAIVKFEYQVEVKTQ</sequence>
<dbReference type="AlphaFoldDB" id="A0A2S7XP66"/>
<dbReference type="Pfam" id="PF16137">
    <property type="entry name" value="DUF4845"/>
    <property type="match status" value="1"/>
</dbReference>
<organism evidence="1 2">
    <name type="scientific">Chromatium okenii</name>
    <dbReference type="NCBI Taxonomy" id="61644"/>
    <lineage>
        <taxon>Bacteria</taxon>
        <taxon>Pseudomonadati</taxon>
        <taxon>Pseudomonadota</taxon>
        <taxon>Gammaproteobacteria</taxon>
        <taxon>Chromatiales</taxon>
        <taxon>Chromatiaceae</taxon>
        <taxon>Chromatium</taxon>
    </lineage>
</organism>
<dbReference type="Proteomes" id="UP000239936">
    <property type="component" value="Unassembled WGS sequence"/>
</dbReference>
<name>A0A2S7XP66_9GAMM</name>
<proteinExistence type="predicted"/>